<sequence length="543" mass="56860">MPRIAIFKQGSGSQHGGVLLVMLVILVIGAAALLVSALNGSSLKIARDKTTADALAQAKDALIAYAASDANRPGELPCPDFNNDGPITLTEDYSGSNCLGLVGWLPWKSLGLPDLRDGNGDRLWYAVAAPFRANAPSTVILNSDTPSAYPTQMLTVLDSATGATLESGVIAIVFSPGAPLNGQTRSPSDNNATNAIPNYLEADNANLNTTFQTANNNQVPVPTTIVNDRLLTIRSSNLFPPVERRIAREVKACLDNYAAMPVSTNGNVAGLKYPWTAPTNYASSSPGINGNYNGTYLTYFGRVPAQPNIDTSSNPASTLMTALNTLQAAEGAFNTSSSSANNTALQNAANTVLNLKNSVSNVSSTTINQAGAYGIYFANGSTSYSTATSYLTSATNALINSDDLDLRMSISWPATCTILNSPSSYFWTAWKNMVFYQVAKGFQPGSSASFGVPLTINGSGAYRATVLIARAALNSTQISGRSNPAISPTNPPTPYLEGINPHSGSPPTTTFVTYSTSDPNYSTVNDLVLCLDGKGTNPGSVCP</sequence>
<accession>A0A139BX90</accession>
<dbReference type="Proteomes" id="UP000070578">
    <property type="component" value="Unassembled WGS sequence"/>
</dbReference>
<protein>
    <submittedName>
        <fullName evidence="2">Uncharacterized protein</fullName>
    </submittedName>
</protein>
<keyword evidence="1" id="KW-0812">Transmembrane</keyword>
<proteinExistence type="predicted"/>
<organism evidence="2 3">
    <name type="scientific">Candidatus Gallionella acididurans</name>
    <dbReference type="NCBI Taxonomy" id="1796491"/>
    <lineage>
        <taxon>Bacteria</taxon>
        <taxon>Pseudomonadati</taxon>
        <taxon>Pseudomonadota</taxon>
        <taxon>Betaproteobacteria</taxon>
        <taxon>Nitrosomonadales</taxon>
        <taxon>Gallionellaceae</taxon>
        <taxon>Gallionella</taxon>
    </lineage>
</organism>
<comment type="caution">
    <text evidence="2">The sequence shown here is derived from an EMBL/GenBank/DDBJ whole genome shotgun (WGS) entry which is preliminary data.</text>
</comment>
<dbReference type="AlphaFoldDB" id="A0A139BX90"/>
<keyword evidence="1" id="KW-0472">Membrane</keyword>
<name>A0A139BX90_9PROT</name>
<keyword evidence="1" id="KW-1133">Transmembrane helix</keyword>
<dbReference type="EMBL" id="LSLI01000005">
    <property type="protein sequence ID" value="KXS33488.1"/>
    <property type="molecule type" value="Genomic_DNA"/>
</dbReference>
<reference evidence="2 3" key="1">
    <citation type="submission" date="2016-02" db="EMBL/GenBank/DDBJ databases">
        <authorList>
            <person name="Wen L."/>
            <person name="He K."/>
            <person name="Yang H."/>
        </authorList>
    </citation>
    <scope>NUCLEOTIDE SEQUENCE [LARGE SCALE GENOMIC DNA]</scope>
    <source>
        <strain evidence="2">ShG14-8</strain>
    </source>
</reference>
<evidence type="ECO:0000313" key="2">
    <source>
        <dbReference type="EMBL" id="KXS33488.1"/>
    </source>
</evidence>
<feature type="transmembrane region" description="Helical" evidence="1">
    <location>
        <begin position="18"/>
        <end position="38"/>
    </location>
</feature>
<reference evidence="2 3" key="2">
    <citation type="submission" date="2016-03" db="EMBL/GenBank/DDBJ databases">
        <title>New uncultured bacterium of the family Gallionellaceae from acid mine drainage: description and reconstruction of genome based on metagenomic analysis of microbial community.</title>
        <authorList>
            <person name="Kadnikov V."/>
            <person name="Ivasenko D."/>
            <person name="Beletsky A."/>
            <person name="Mardanov A."/>
            <person name="Danilova E."/>
            <person name="Pimenov N."/>
            <person name="Karnachuk O."/>
            <person name="Ravin N."/>
        </authorList>
    </citation>
    <scope>NUCLEOTIDE SEQUENCE [LARGE SCALE GENOMIC DNA]</scope>
    <source>
        <strain evidence="2">ShG14-8</strain>
    </source>
</reference>
<evidence type="ECO:0000313" key="3">
    <source>
        <dbReference type="Proteomes" id="UP000070578"/>
    </source>
</evidence>
<evidence type="ECO:0000256" key="1">
    <source>
        <dbReference type="SAM" id="Phobius"/>
    </source>
</evidence>
<gene>
    <name evidence="2" type="ORF">AWT59_0369</name>
</gene>